<dbReference type="PANTHER" id="PTHR12879:SF8">
    <property type="entry name" value="SPHINGOLIPID DELTA(4)-DESATURASE DES1"/>
    <property type="match status" value="1"/>
</dbReference>
<feature type="domain" description="Sphingolipid delta4-desaturase N-terminal" evidence="2">
    <location>
        <begin position="70"/>
        <end position="108"/>
    </location>
</feature>
<dbReference type="GO" id="GO:0016020">
    <property type="term" value="C:membrane"/>
    <property type="evidence" value="ECO:0007669"/>
    <property type="project" value="GOC"/>
</dbReference>
<evidence type="ECO:0000256" key="1">
    <source>
        <dbReference type="SAM" id="Phobius"/>
    </source>
</evidence>
<dbReference type="AlphaFoldDB" id="A0AAD5TPF7"/>
<keyword evidence="4" id="KW-1185">Reference proteome</keyword>
<name>A0AAD5TPF7_9FUNG</name>
<dbReference type="Pfam" id="PF08557">
    <property type="entry name" value="Lipid_DES"/>
    <property type="match status" value="1"/>
</dbReference>
<comment type="caution">
    <text evidence="3">The sequence shown here is derived from an EMBL/GenBank/DDBJ whole genome shotgun (WGS) entry which is preliminary data.</text>
</comment>
<dbReference type="InterPro" id="IPR005804">
    <property type="entry name" value="FA_desaturase_dom"/>
</dbReference>
<dbReference type="EMBL" id="JADGJQ010000029">
    <property type="protein sequence ID" value="KAJ3178090.1"/>
    <property type="molecule type" value="Genomic_DNA"/>
</dbReference>
<dbReference type="GO" id="GO:0046513">
    <property type="term" value="P:ceramide biosynthetic process"/>
    <property type="evidence" value="ECO:0007669"/>
    <property type="project" value="TreeGrafter"/>
</dbReference>
<dbReference type="InterPro" id="IPR013866">
    <property type="entry name" value="Sphingolipid_d4-desaturase_N"/>
</dbReference>
<dbReference type="Proteomes" id="UP001212152">
    <property type="component" value="Unassembled WGS sequence"/>
</dbReference>
<evidence type="ECO:0000313" key="4">
    <source>
        <dbReference type="Proteomes" id="UP001212152"/>
    </source>
</evidence>
<keyword evidence="1" id="KW-1133">Transmembrane helix</keyword>
<protein>
    <recommendedName>
        <fullName evidence="2">Sphingolipid delta4-desaturase N-terminal domain-containing protein</fullName>
    </recommendedName>
</protein>
<reference evidence="3" key="1">
    <citation type="submission" date="2020-05" db="EMBL/GenBank/DDBJ databases">
        <title>Phylogenomic resolution of chytrid fungi.</title>
        <authorList>
            <person name="Stajich J.E."/>
            <person name="Amses K."/>
            <person name="Simmons R."/>
            <person name="Seto K."/>
            <person name="Myers J."/>
            <person name="Bonds A."/>
            <person name="Quandt C.A."/>
            <person name="Barry K."/>
            <person name="Liu P."/>
            <person name="Grigoriev I."/>
            <person name="Longcore J.E."/>
            <person name="James T.Y."/>
        </authorList>
    </citation>
    <scope>NUCLEOTIDE SEQUENCE</scope>
    <source>
        <strain evidence="3">JEL0379</strain>
    </source>
</reference>
<dbReference type="Pfam" id="PF00487">
    <property type="entry name" value="FA_desaturase"/>
    <property type="match status" value="1"/>
</dbReference>
<dbReference type="GO" id="GO:0042284">
    <property type="term" value="F:sphingolipid delta-4 desaturase activity"/>
    <property type="evidence" value="ECO:0007669"/>
    <property type="project" value="TreeGrafter"/>
</dbReference>
<keyword evidence="1" id="KW-0812">Transmembrane</keyword>
<keyword evidence="1" id="KW-0472">Membrane</keyword>
<accession>A0AAD5TPF7</accession>
<feature type="transmembrane region" description="Helical" evidence="1">
    <location>
        <begin position="168"/>
        <end position="187"/>
    </location>
</feature>
<dbReference type="PANTHER" id="PTHR12879">
    <property type="entry name" value="SPHINGOLIPID DELTA 4 DESATURASE/C-4 HYDROXYLASE PROTEIN DES2"/>
    <property type="match status" value="1"/>
</dbReference>
<feature type="transmembrane region" description="Helical" evidence="1">
    <location>
        <begin position="107"/>
        <end position="127"/>
    </location>
</feature>
<evidence type="ECO:0000313" key="3">
    <source>
        <dbReference type="EMBL" id="KAJ3178090.1"/>
    </source>
</evidence>
<evidence type="ECO:0000259" key="2">
    <source>
        <dbReference type="SMART" id="SM01269"/>
    </source>
</evidence>
<feature type="transmembrane region" description="Helical" evidence="1">
    <location>
        <begin position="133"/>
        <end position="156"/>
    </location>
</feature>
<feature type="transmembrane region" description="Helical" evidence="1">
    <location>
        <begin position="251"/>
        <end position="269"/>
    </location>
</feature>
<feature type="transmembrane region" description="Helical" evidence="1">
    <location>
        <begin position="223"/>
        <end position="239"/>
    </location>
</feature>
<organism evidence="3 4">
    <name type="scientific">Geranomyces variabilis</name>
    <dbReference type="NCBI Taxonomy" id="109894"/>
    <lineage>
        <taxon>Eukaryota</taxon>
        <taxon>Fungi</taxon>
        <taxon>Fungi incertae sedis</taxon>
        <taxon>Chytridiomycota</taxon>
        <taxon>Chytridiomycota incertae sedis</taxon>
        <taxon>Chytridiomycetes</taxon>
        <taxon>Spizellomycetales</taxon>
        <taxon>Powellomycetaceae</taxon>
        <taxon>Geranomyces</taxon>
    </lineage>
</organism>
<sequence length="414" mass="46320">MGTATAATPTGIDTTTTGLRSRVKAAKDEAAGAATTTTPLLSEDAAEHVTGEADPRHPLYLGDWARSIPHVHDDIAMDDLDEPHIKRKHAILDAHPDIKQLYGYEPLTKYVALAAASAQFALAYYFGRINTDSTWLFLLTIYVVGASFTQVFGVIIHEATHNLCGETLAINRAVGLLANAGIPVPIFSSFRRYHLEHHAYQGVIGRDPDLPLDWEVKLIKSNPLAKFTFLFFYPLMYVVRGAAQQKRPSAWEIYNVIFSVLVDIVVVRTCGWRGLGYLFFSLWFGYGVHPAAAHFIQEHFTFDDGQETYSYYGCLNYLFMNIGYHNEHHDFTKVAWSKLPSIRAIAPEFYNTLGYHTSWVMVHVRFIFNKEVGPQSRVGRDYEDHKRGRKMVVEKKKNACATAAAVAVAGGSIE</sequence>
<proteinExistence type="predicted"/>
<dbReference type="SMART" id="SM01269">
    <property type="entry name" value="Lipid_DES"/>
    <property type="match status" value="1"/>
</dbReference>
<gene>
    <name evidence="3" type="ORF">HDU87_003877</name>
</gene>